<evidence type="ECO:0000259" key="12">
    <source>
        <dbReference type="Pfam" id="PF01545"/>
    </source>
</evidence>
<protein>
    <recommendedName>
        <fullName evidence="12">Cation efflux protein transmembrane domain-containing protein</fullName>
    </recommendedName>
</protein>
<evidence type="ECO:0000256" key="9">
    <source>
        <dbReference type="ARBA" id="ARBA00038600"/>
    </source>
</evidence>
<proteinExistence type="predicted"/>
<evidence type="ECO:0000256" key="5">
    <source>
        <dbReference type="ARBA" id="ARBA00022989"/>
    </source>
</evidence>
<keyword evidence="2" id="KW-0813">Transport</keyword>
<keyword evidence="5 11" id="KW-1133">Transmembrane helix</keyword>
<feature type="transmembrane region" description="Helical" evidence="11">
    <location>
        <begin position="185"/>
        <end position="212"/>
    </location>
</feature>
<feature type="transmembrane region" description="Helical" evidence="11">
    <location>
        <begin position="69"/>
        <end position="89"/>
    </location>
</feature>
<dbReference type="Pfam" id="PF01545">
    <property type="entry name" value="Cation_efflux"/>
    <property type="match status" value="1"/>
</dbReference>
<dbReference type="InterPro" id="IPR027469">
    <property type="entry name" value="Cation_efflux_TMD_sf"/>
</dbReference>
<organism evidence="13 14">
    <name type="scientific">Tritrichomonas musculus</name>
    <dbReference type="NCBI Taxonomy" id="1915356"/>
    <lineage>
        <taxon>Eukaryota</taxon>
        <taxon>Metamonada</taxon>
        <taxon>Parabasalia</taxon>
        <taxon>Tritrichomonadida</taxon>
        <taxon>Tritrichomonadidae</taxon>
        <taxon>Tritrichomonas</taxon>
    </lineage>
</organism>
<dbReference type="Gene3D" id="1.20.1510.10">
    <property type="entry name" value="Cation efflux protein transmembrane domain"/>
    <property type="match status" value="1"/>
</dbReference>
<dbReference type="Proteomes" id="UP001470230">
    <property type="component" value="Unassembled WGS sequence"/>
</dbReference>
<comment type="function">
    <text evidence="10">Has probably no intrinsic transporter activity but together with SLC30A5 forms a functional zinc ion:proton antiporter heterodimer, mediating zinc entry into the lumen of organelles along the secretory pathway. As part of that zinc ion:proton antiporter, contributes to zinc ion homeostasis within the early secretory pathway and regulates the activation and folding of enzymes like alkaline phosphatases and enzymes involved in phosphatidylinositol glycan anchor biosynthesis.</text>
</comment>
<accession>A0ABR2L8W2</accession>
<reference evidence="13 14" key="1">
    <citation type="submission" date="2024-04" db="EMBL/GenBank/DDBJ databases">
        <title>Tritrichomonas musculus Genome.</title>
        <authorList>
            <person name="Alves-Ferreira E."/>
            <person name="Grigg M."/>
            <person name="Lorenzi H."/>
            <person name="Galac M."/>
        </authorList>
    </citation>
    <scope>NUCLEOTIDE SEQUENCE [LARGE SCALE GENOMIC DNA]</scope>
    <source>
        <strain evidence="13 14">EAF2021</strain>
    </source>
</reference>
<dbReference type="PANTHER" id="PTHR46531">
    <property type="entry name" value="ZINC TRANSPORTER 6"/>
    <property type="match status" value="1"/>
</dbReference>
<evidence type="ECO:0000256" key="6">
    <source>
        <dbReference type="ARBA" id="ARBA00023034"/>
    </source>
</evidence>
<evidence type="ECO:0000256" key="3">
    <source>
        <dbReference type="ARBA" id="ARBA00022692"/>
    </source>
</evidence>
<name>A0ABR2L8W2_9EUKA</name>
<comment type="caution">
    <text evidence="13">The sequence shown here is derived from an EMBL/GenBank/DDBJ whole genome shotgun (WGS) entry which is preliminary data.</text>
</comment>
<evidence type="ECO:0000256" key="4">
    <source>
        <dbReference type="ARBA" id="ARBA00022833"/>
    </source>
</evidence>
<feature type="domain" description="Cation efflux protein transmembrane" evidence="12">
    <location>
        <begin position="49"/>
        <end position="249"/>
    </location>
</feature>
<keyword evidence="4" id="KW-0862">Zinc</keyword>
<evidence type="ECO:0000256" key="7">
    <source>
        <dbReference type="ARBA" id="ARBA00023065"/>
    </source>
</evidence>
<dbReference type="PANTHER" id="PTHR46531:SF1">
    <property type="entry name" value="ZINC TRANSPORTER 6"/>
    <property type="match status" value="1"/>
</dbReference>
<dbReference type="EMBL" id="JAPFFF010000001">
    <property type="protein sequence ID" value="KAK8899801.1"/>
    <property type="molecule type" value="Genomic_DNA"/>
</dbReference>
<evidence type="ECO:0000256" key="2">
    <source>
        <dbReference type="ARBA" id="ARBA00022448"/>
    </source>
</evidence>
<evidence type="ECO:0000256" key="8">
    <source>
        <dbReference type="ARBA" id="ARBA00023136"/>
    </source>
</evidence>
<dbReference type="SUPFAM" id="SSF161111">
    <property type="entry name" value="Cation efflux protein transmembrane domain-like"/>
    <property type="match status" value="1"/>
</dbReference>
<keyword evidence="7" id="KW-0406">Ion transport</keyword>
<evidence type="ECO:0000256" key="10">
    <source>
        <dbReference type="ARBA" id="ARBA00045455"/>
    </source>
</evidence>
<keyword evidence="3 11" id="KW-0812">Transmembrane</keyword>
<dbReference type="InterPro" id="IPR058533">
    <property type="entry name" value="Cation_efflux_TM"/>
</dbReference>
<gene>
    <name evidence="13" type="ORF">M9Y10_002123</name>
</gene>
<keyword evidence="8 11" id="KW-0472">Membrane</keyword>
<feature type="transmembrane region" description="Helical" evidence="11">
    <location>
        <begin position="110"/>
        <end position="133"/>
    </location>
</feature>
<keyword evidence="6" id="KW-0333">Golgi apparatus</keyword>
<dbReference type="InterPro" id="IPR052005">
    <property type="entry name" value="CDF_SLC30A"/>
</dbReference>
<feature type="transmembrane region" description="Helical" evidence="11">
    <location>
        <begin position="43"/>
        <end position="63"/>
    </location>
</feature>
<evidence type="ECO:0000256" key="11">
    <source>
        <dbReference type="SAM" id="Phobius"/>
    </source>
</evidence>
<comment type="subunit">
    <text evidence="9">Heterodimer with SLC30A5; form a functional zinc ion transmembrane transporter.</text>
</comment>
<comment type="subcellular location">
    <subcellularLocation>
        <location evidence="1">Golgi apparatus</location>
        <location evidence="1">trans-Golgi network membrane</location>
        <topology evidence="1">Multi-pass membrane protein</topology>
    </subcellularLocation>
</comment>
<sequence>MNEDEELDISPLVLQESEDKPTEPKNWKYIINDISSKGRDQKILFIDSLFFALFFFVLLFHAIFTKSIVYVPIAFNQLMHSVLLLITLISDYYSTIGPDEKHTYGYSRTTIVCSFSVSLAIILFAFSLLLEAITNFLSNGSDYYAESPSLSHAGPHLISFIVYSLSCFLFRRYSSNTSQSKVPHFHAAFLVFVSGSMHSLAHFAACLIPFLSLPNEVTNQAAPLFHGLVALFVIDRARSLIVPAFLVLMQATPEKLLEVIDPRIGETVLDRMIREASHFEGVLECRSAHFWGLTFTDYVGSLHIRAKNDANEQHIINQTHAKFDQIVSHFTVQVEKDHWDRLGTLNDDHNENVDII</sequence>
<evidence type="ECO:0000313" key="14">
    <source>
        <dbReference type="Proteomes" id="UP001470230"/>
    </source>
</evidence>
<keyword evidence="14" id="KW-1185">Reference proteome</keyword>
<feature type="transmembrane region" description="Helical" evidence="11">
    <location>
        <begin position="153"/>
        <end position="173"/>
    </location>
</feature>
<evidence type="ECO:0000313" key="13">
    <source>
        <dbReference type="EMBL" id="KAK8899801.1"/>
    </source>
</evidence>
<evidence type="ECO:0000256" key="1">
    <source>
        <dbReference type="ARBA" id="ARBA00004166"/>
    </source>
</evidence>